<accession>A0A420HA32</accession>
<organism evidence="3 4">
    <name type="scientific">Golovinomyces cichoracearum</name>
    <dbReference type="NCBI Taxonomy" id="62708"/>
    <lineage>
        <taxon>Eukaryota</taxon>
        <taxon>Fungi</taxon>
        <taxon>Dikarya</taxon>
        <taxon>Ascomycota</taxon>
        <taxon>Pezizomycotina</taxon>
        <taxon>Leotiomycetes</taxon>
        <taxon>Erysiphales</taxon>
        <taxon>Erysiphaceae</taxon>
        <taxon>Golovinomyces</taxon>
    </lineage>
</organism>
<keyword evidence="2" id="KW-0732">Signal</keyword>
<feature type="region of interest" description="Disordered" evidence="1">
    <location>
        <begin position="123"/>
        <end position="171"/>
    </location>
</feature>
<protein>
    <submittedName>
        <fullName evidence="3">Putative gpi anchored serine-threonine rich protein</fullName>
    </submittedName>
</protein>
<dbReference type="STRING" id="62708.A0A420HA32"/>
<dbReference type="AlphaFoldDB" id="A0A420HA32"/>
<keyword evidence="4" id="KW-1185">Reference proteome</keyword>
<evidence type="ECO:0000256" key="1">
    <source>
        <dbReference type="SAM" id="MobiDB-lite"/>
    </source>
</evidence>
<sequence>MHSSIISSISLLWIVAASLDTGSSNPPQLVSAIECAAQPVLELCLSSTSAIASACAPTDYSCLCQKYTDVLTCYNNCPDDVRRASTLSSQSAYCANASMYSSTQTSALPPASSSASATILTGTSTTSSSAPSATISGSPTMTGTSSSMPGMTSSTTSTSTDPTGTHESSGNKIKSSMIWLFAASFALLA</sequence>
<evidence type="ECO:0000313" key="4">
    <source>
        <dbReference type="Proteomes" id="UP000283383"/>
    </source>
</evidence>
<proteinExistence type="predicted"/>
<reference evidence="3 4" key="1">
    <citation type="journal article" date="2018" name="BMC Genomics">
        <title>Comparative genome analyses reveal sequence features reflecting distinct modes of host-adaptation between dicot and monocot powdery mildew.</title>
        <authorList>
            <person name="Wu Y."/>
            <person name="Ma X."/>
            <person name="Pan Z."/>
            <person name="Kale S.D."/>
            <person name="Song Y."/>
            <person name="King H."/>
            <person name="Zhang Q."/>
            <person name="Presley C."/>
            <person name="Deng X."/>
            <person name="Wei C.I."/>
            <person name="Xiao S."/>
        </authorList>
    </citation>
    <scope>NUCLEOTIDE SEQUENCE [LARGE SCALE GENOMIC DNA]</scope>
    <source>
        <strain evidence="3">UMSG3</strain>
    </source>
</reference>
<dbReference type="EMBL" id="MCBQ01021085">
    <property type="protein sequence ID" value="RKF54282.1"/>
    <property type="molecule type" value="Genomic_DNA"/>
</dbReference>
<evidence type="ECO:0000313" key="3">
    <source>
        <dbReference type="EMBL" id="RKF54282.1"/>
    </source>
</evidence>
<feature type="signal peptide" evidence="2">
    <location>
        <begin position="1"/>
        <end position="24"/>
    </location>
</feature>
<name>A0A420HA32_9PEZI</name>
<gene>
    <name evidence="3" type="ORF">GcM3_210014</name>
</gene>
<evidence type="ECO:0000256" key="2">
    <source>
        <dbReference type="SAM" id="SignalP"/>
    </source>
</evidence>
<dbReference type="Proteomes" id="UP000283383">
    <property type="component" value="Unassembled WGS sequence"/>
</dbReference>
<comment type="caution">
    <text evidence="3">The sequence shown here is derived from an EMBL/GenBank/DDBJ whole genome shotgun (WGS) entry which is preliminary data.</text>
</comment>
<feature type="compositionally biased region" description="Low complexity" evidence="1">
    <location>
        <begin position="123"/>
        <end position="165"/>
    </location>
</feature>
<feature type="chain" id="PRO_5019288034" evidence="2">
    <location>
        <begin position="25"/>
        <end position="189"/>
    </location>
</feature>